<evidence type="ECO:0000313" key="4">
    <source>
        <dbReference type="EMBL" id="CDI97978.2"/>
    </source>
</evidence>
<dbReference type="eggNOG" id="KOG2220">
    <property type="taxonomic scope" value="Eukaryota"/>
</dbReference>
<dbReference type="SMART" id="SM01041">
    <property type="entry name" value="BRO1"/>
    <property type="match status" value="1"/>
</dbReference>
<dbReference type="InterPro" id="IPR036034">
    <property type="entry name" value="PDZ_sf"/>
</dbReference>
<dbReference type="InterPro" id="IPR038499">
    <property type="entry name" value="BRO1_sf"/>
</dbReference>
<evidence type="ECO:0000259" key="2">
    <source>
        <dbReference type="PROSITE" id="PS50106"/>
    </source>
</evidence>
<dbReference type="OrthoDB" id="64867at2759"/>
<feature type="domain" description="BRO1" evidence="3">
    <location>
        <begin position="24"/>
        <end position="600"/>
    </location>
</feature>
<dbReference type="InterPro" id="IPR047138">
    <property type="entry name" value="RHPN1_2"/>
</dbReference>
<dbReference type="STRING" id="6211.A0A087VZV7"/>
<protein>
    <submittedName>
        <fullName evidence="4">Rhophilin 2</fullName>
    </submittedName>
</protein>
<reference evidence="4" key="1">
    <citation type="journal article" date="2013" name="Nature">
        <title>The genomes of four tapeworm species reveal adaptations to parasitism.</title>
        <authorList>
            <person name="Tsai I.J."/>
            <person name="Zarowiecki M."/>
            <person name="Holroyd N."/>
            <person name="Garciarrubio A."/>
            <person name="Sanchez-Flores A."/>
            <person name="Brooks K.L."/>
            <person name="Tracey A."/>
            <person name="Bobes R.J."/>
            <person name="Fragoso G."/>
            <person name="Sciutto E."/>
            <person name="Aslett M."/>
            <person name="Beasley H."/>
            <person name="Bennett H.M."/>
            <person name="Cai J."/>
            <person name="Camicia F."/>
            <person name="Clark R."/>
            <person name="Cucher M."/>
            <person name="De Silva N."/>
            <person name="Day T.A."/>
            <person name="Deplazes P."/>
            <person name="Estrada K."/>
            <person name="Fernandez C."/>
            <person name="Holland P.W."/>
            <person name="Hou J."/>
            <person name="Hu S."/>
            <person name="Huckvale T."/>
            <person name="Hung S.S."/>
            <person name="Kamenetzky L."/>
            <person name="Keane J.A."/>
            <person name="Kiss F."/>
            <person name="Koziol U."/>
            <person name="Lambert O."/>
            <person name="Liu K."/>
            <person name="Luo X."/>
            <person name="Luo Y."/>
            <person name="Macchiaroli N."/>
            <person name="Nichol S."/>
            <person name="Paps J."/>
            <person name="Parkinson J."/>
            <person name="Pouchkina-Stantcheva N."/>
            <person name="Riddiford N."/>
            <person name="Rosenzvit M."/>
            <person name="Salinas G."/>
            <person name="Wasmuth J.D."/>
            <person name="Zamanian M."/>
            <person name="Zheng Y."/>
            <person name="Cai X."/>
            <person name="Soberon X."/>
            <person name="Olson P.D."/>
            <person name="Laclette J.P."/>
            <person name="Brehm K."/>
            <person name="Berriman M."/>
            <person name="Garciarrubio A."/>
            <person name="Bobes R.J."/>
            <person name="Fragoso G."/>
            <person name="Sanchez-Flores A."/>
            <person name="Estrada K."/>
            <person name="Cevallos M.A."/>
            <person name="Morett E."/>
            <person name="Gonzalez V."/>
            <person name="Portillo T."/>
            <person name="Ochoa-Leyva A."/>
            <person name="Jose M.V."/>
            <person name="Sciutto E."/>
            <person name="Landa A."/>
            <person name="Jimenez L."/>
            <person name="Valdes V."/>
            <person name="Carrero J.C."/>
            <person name="Larralde C."/>
            <person name="Morales-Montor J."/>
            <person name="Limon-Lason J."/>
            <person name="Soberon X."/>
            <person name="Laclette J.P."/>
        </authorList>
    </citation>
    <scope>NUCLEOTIDE SEQUENCE [LARGE SCALE GENOMIC DNA]</scope>
</reference>
<accession>A0A087VZV7</accession>
<dbReference type="PANTHER" id="PTHR23031">
    <property type="entry name" value="RHOPHILIN"/>
    <property type="match status" value="1"/>
</dbReference>
<dbReference type="Pfam" id="PF03097">
    <property type="entry name" value="BRO1"/>
    <property type="match status" value="1"/>
</dbReference>
<organism evidence="4 5">
    <name type="scientific">Echinococcus multilocularis</name>
    <name type="common">Fox tapeworm</name>
    <dbReference type="NCBI Taxonomy" id="6211"/>
    <lineage>
        <taxon>Eukaryota</taxon>
        <taxon>Metazoa</taxon>
        <taxon>Spiralia</taxon>
        <taxon>Lophotrochozoa</taxon>
        <taxon>Platyhelminthes</taxon>
        <taxon>Cestoda</taxon>
        <taxon>Eucestoda</taxon>
        <taxon>Cyclophyllidea</taxon>
        <taxon>Taeniidae</taxon>
        <taxon>Echinococcus</taxon>
    </lineage>
</organism>
<reference evidence="4" key="2">
    <citation type="submission" date="2015-11" db="EMBL/GenBank/DDBJ databases">
        <authorList>
            <person name="Zhang Y."/>
            <person name="Guo Z."/>
        </authorList>
    </citation>
    <scope>NUCLEOTIDE SEQUENCE</scope>
</reference>
<dbReference type="InterPro" id="IPR001478">
    <property type="entry name" value="PDZ"/>
</dbReference>
<dbReference type="PANTHER" id="PTHR23031:SF15">
    <property type="entry name" value="LD12055P"/>
    <property type="match status" value="1"/>
</dbReference>
<name>A0A087VZV7_ECHMU</name>
<evidence type="ECO:0000256" key="1">
    <source>
        <dbReference type="SAM" id="MobiDB-lite"/>
    </source>
</evidence>
<dbReference type="InterPro" id="IPR004328">
    <property type="entry name" value="BRO1_dom"/>
</dbReference>
<evidence type="ECO:0000259" key="3">
    <source>
        <dbReference type="PROSITE" id="PS51180"/>
    </source>
</evidence>
<feature type="compositionally biased region" description="Basic residues" evidence="1">
    <location>
        <begin position="340"/>
        <end position="358"/>
    </location>
</feature>
<dbReference type="Pfam" id="PF00595">
    <property type="entry name" value="PDZ"/>
    <property type="match status" value="1"/>
</dbReference>
<dbReference type="AlphaFoldDB" id="A0A087VZV7"/>
<sequence>MVLWNGFSFQGVQIPHWITRSRLPVIPIGLKDTHSIDFKTHFSSFIVSHYHEDPGKFSEALNLLTLSRSRVTKPQRSTNGLRDFKTYYDLLNTIERRFFDESVHHGFRFSWSDAFTGEQHNQRSPAFEKGSLIFNYAAICSQIAAACSIESADALSEQTRWFVQARANLQVLRESFAHAPSRDMSPELLGFLIQVMQLQAQESAFLRQMLECQNDSEVAQLVKYIGGASFLSEGYGKVASPTASTYDDLEGSQVNMIIPFSWLKLLEVKSQYYQAQINHKLAIVLICLATNGKIPDAGPFEVKPLPVEGLFSNDGFLDAEVGRQLNELFVMLRPYIKLHRQTPRASRRHPHHRRRRYRSTTNNDAPRPVSRIKRTLSSLSLSGLGRGKSRASEDLTYFSDRSSSLSMRSGYSSDSAFSMPNLAGIGGDLEGELVAPPSNRKDAHLLGRVCLAEALSWAQMALQSIEQSSDLNREANLKAFISKDVDMWAEQLDRLTKGNSNSNTVPVKKPRKKWLFGAKSFNRSSSNADTASVISTTSTMSKKSLSAAAAAKKAEGNPWSAPTFLPAEIELPKNLSYNVLKSGKNMLTKGEDPFRDLGPLRYFNAQKRWSQPYTVQLVRDEKVVYGFSIQGTGPVEILGVDADTPASENGMRTGDLVVSINGMDARFMTHNEAVAAIRFGVEGYDRAIRAQAAAAAANEVGVNGEAAAPVTFPLEVDVVKLTLLRPIPPEPKPVSRRPSTYLATPNTPAPEPTTPKITGKGGGGGDDGSNSACMQQRVLVKHIAVETKVSNPSSCRTIHVQDFSHLVCVAVAMADVELVLDVPSLEYSSHLCEETLWQRVEWLILDASST</sequence>
<feature type="region of interest" description="Disordered" evidence="1">
    <location>
        <begin position="728"/>
        <end position="770"/>
    </location>
</feature>
<dbReference type="PROSITE" id="PS50106">
    <property type="entry name" value="PDZ"/>
    <property type="match status" value="1"/>
</dbReference>
<dbReference type="Gene3D" id="1.25.40.280">
    <property type="entry name" value="alix/aip1 like domains"/>
    <property type="match status" value="1"/>
</dbReference>
<dbReference type="SMART" id="SM00228">
    <property type="entry name" value="PDZ"/>
    <property type="match status" value="1"/>
</dbReference>
<dbReference type="GO" id="GO:0051497">
    <property type="term" value="P:negative regulation of stress fiber assembly"/>
    <property type="evidence" value="ECO:0007669"/>
    <property type="project" value="TreeGrafter"/>
</dbReference>
<proteinExistence type="predicted"/>
<dbReference type="OMA" id="DARFMTH"/>
<dbReference type="SUPFAM" id="SSF50156">
    <property type="entry name" value="PDZ domain-like"/>
    <property type="match status" value="1"/>
</dbReference>
<feature type="domain" description="PDZ" evidence="2">
    <location>
        <begin position="614"/>
        <end position="678"/>
    </location>
</feature>
<dbReference type="Proteomes" id="UP000017246">
    <property type="component" value="Unassembled WGS sequence"/>
</dbReference>
<dbReference type="EMBL" id="LN902846">
    <property type="protein sequence ID" value="CDI97978.2"/>
    <property type="molecule type" value="Genomic_DNA"/>
</dbReference>
<feature type="region of interest" description="Disordered" evidence="1">
    <location>
        <begin position="340"/>
        <end position="368"/>
    </location>
</feature>
<gene>
    <name evidence="4" type="ORF">EmuJ_000179600</name>
</gene>
<dbReference type="PROSITE" id="PS51180">
    <property type="entry name" value="BRO1"/>
    <property type="match status" value="1"/>
</dbReference>
<keyword evidence="5" id="KW-1185">Reference proteome</keyword>
<dbReference type="Gene3D" id="2.30.42.10">
    <property type="match status" value="1"/>
</dbReference>
<evidence type="ECO:0000313" key="5">
    <source>
        <dbReference type="Proteomes" id="UP000017246"/>
    </source>
</evidence>